<dbReference type="Proteomes" id="UP000005580">
    <property type="component" value="Unassembled WGS sequence"/>
</dbReference>
<gene>
    <name evidence="2" type="ORF">HMPREF0663_10251</name>
</gene>
<organism evidence="2 3">
    <name type="scientific">Hoylesella oralis ATCC 33269</name>
    <dbReference type="NCBI Taxonomy" id="873533"/>
    <lineage>
        <taxon>Bacteria</taxon>
        <taxon>Pseudomonadati</taxon>
        <taxon>Bacteroidota</taxon>
        <taxon>Bacteroidia</taxon>
        <taxon>Bacteroidales</taxon>
        <taxon>Prevotellaceae</taxon>
        <taxon>Hoylesella</taxon>
    </lineage>
</organism>
<dbReference type="HOGENOM" id="CLU_029375_6_3_10"/>
<dbReference type="InterPro" id="IPR052920">
    <property type="entry name" value="DNA-binding_regulatory"/>
</dbReference>
<reference evidence="2" key="1">
    <citation type="submission" date="2011-01" db="EMBL/GenBank/DDBJ databases">
        <authorList>
            <person name="Muzny D."/>
            <person name="Qin X."/>
            <person name="Buhay C."/>
            <person name="Dugan-Rocha S."/>
            <person name="Ding Y."/>
            <person name="Chen G."/>
            <person name="Hawes A."/>
            <person name="Holder M."/>
            <person name="Jhangiani S."/>
            <person name="Johnson A."/>
            <person name="Khan Z."/>
            <person name="Li Z."/>
            <person name="Liu W."/>
            <person name="Liu X."/>
            <person name="Perez L."/>
            <person name="Shen H."/>
            <person name="Wang Q."/>
            <person name="Watt J."/>
            <person name="Xi L."/>
            <person name="Xin Y."/>
            <person name="Zhou J."/>
            <person name="Deng J."/>
            <person name="Jiang H."/>
            <person name="Liu Y."/>
            <person name="Qu J."/>
            <person name="Song X.-Z."/>
            <person name="Zhang L."/>
            <person name="Villasana D."/>
            <person name="Johnson A."/>
            <person name="Liu J."/>
            <person name="Liyanage D."/>
            <person name="Lorensuhewa L."/>
            <person name="Robinson T."/>
            <person name="Song A."/>
            <person name="Song B.-B."/>
            <person name="Dinh H."/>
            <person name="Thornton R."/>
            <person name="Coyle M."/>
            <person name="Francisco L."/>
            <person name="Jackson L."/>
            <person name="Javaid M."/>
            <person name="Korchina V."/>
            <person name="Kovar C."/>
            <person name="Mata R."/>
            <person name="Mathew T."/>
            <person name="Ngo R."/>
            <person name="Nguyen L."/>
            <person name="Nguyen N."/>
            <person name="Okwuonu G."/>
            <person name="Ongeri F."/>
            <person name="Pham C."/>
            <person name="Simmons D."/>
            <person name="Wilczek-Boney K."/>
            <person name="Hale W."/>
            <person name="Jakkamsetti A."/>
            <person name="Pham P."/>
            <person name="Ruth R."/>
            <person name="San Lucas F."/>
            <person name="Warren J."/>
            <person name="Zhang J."/>
            <person name="Zhao Z."/>
            <person name="Zhou C."/>
            <person name="Zhu D."/>
            <person name="Lee S."/>
            <person name="Bess C."/>
            <person name="Blankenburg K."/>
            <person name="Forbes L."/>
            <person name="Fu Q."/>
            <person name="Gubbala S."/>
            <person name="Hirani K."/>
            <person name="Jayaseelan J.C."/>
            <person name="Lara F."/>
            <person name="Munidasa M."/>
            <person name="Palculict T."/>
            <person name="Patil S."/>
            <person name="Pu L.-L."/>
            <person name="Saada N."/>
            <person name="Tang L."/>
            <person name="Weissenberger G."/>
            <person name="Zhu Y."/>
            <person name="Hemphill L."/>
            <person name="Shang Y."/>
            <person name="Youmans B."/>
            <person name="Ayvaz T."/>
            <person name="Ross M."/>
            <person name="Santibanez J."/>
            <person name="Aqrawi P."/>
            <person name="Gross S."/>
            <person name="Joshi V."/>
            <person name="Fowler G."/>
            <person name="Nazareth L."/>
            <person name="Reid J."/>
            <person name="Worley K."/>
            <person name="Petrosino J."/>
            <person name="Highlander S."/>
            <person name="Gibbs R."/>
        </authorList>
    </citation>
    <scope>NUCLEOTIDE SEQUENCE [LARGE SCALE GENOMIC DNA]</scope>
    <source>
        <strain evidence="2">ATCC 33269</strain>
    </source>
</reference>
<accession>E7RMA1</accession>
<dbReference type="Pfam" id="PF12146">
    <property type="entry name" value="Hydrolase_4"/>
    <property type="match status" value="1"/>
</dbReference>
<evidence type="ECO:0000259" key="1">
    <source>
        <dbReference type="Pfam" id="PF12146"/>
    </source>
</evidence>
<dbReference type="AlphaFoldDB" id="E7RMA1"/>
<evidence type="ECO:0000313" key="3">
    <source>
        <dbReference type="Proteomes" id="UP000005580"/>
    </source>
</evidence>
<proteinExistence type="predicted"/>
<comment type="caution">
    <text evidence="2">The sequence shown here is derived from an EMBL/GenBank/DDBJ whole genome shotgun (WGS) entry which is preliminary data.</text>
</comment>
<dbReference type="RefSeq" id="WP_004368931.1">
    <property type="nucleotide sequence ID" value="NZ_GL833119.1"/>
</dbReference>
<dbReference type="PANTHER" id="PTHR43358">
    <property type="entry name" value="ALPHA/BETA-HYDROLASE"/>
    <property type="match status" value="1"/>
</dbReference>
<sequence>MKKKIWAVGVTVLLVLVLLTVGGSFYMLSYGLSNEDRRGSLNEWNKEAFINKHPETKEWLDSILAHNALRDTFIHTEAQDSLHVYYIRAERPTHLVALLVHGYKDNALGMLHIARMYGGMGYNVVLPDLHGHGASSGKDIQMGWKDRTDVLHSATFADSIFRGNRIHTAMVLHGISMGAATVMCVSGEHTPSFIRCFVEDCGYTSVWDEFKTQLREQFSLPPFPLLYTTSALCKLRYGWTFGEASPLKQLAKSRKPMLFIHGDADTYVPFRMVYELYNAKPAPKELWVARGSKHADSYQDHRAAYTSHVKNFLDRYMP</sequence>
<keyword evidence="3" id="KW-1185">Reference proteome</keyword>
<dbReference type="eggNOG" id="COG1073">
    <property type="taxonomic scope" value="Bacteria"/>
</dbReference>
<evidence type="ECO:0000313" key="2">
    <source>
        <dbReference type="EMBL" id="EFZ37882.1"/>
    </source>
</evidence>
<dbReference type="SUPFAM" id="SSF53474">
    <property type="entry name" value="alpha/beta-Hydrolases"/>
    <property type="match status" value="1"/>
</dbReference>
<dbReference type="InterPro" id="IPR022742">
    <property type="entry name" value="Hydrolase_4"/>
</dbReference>
<protein>
    <recommendedName>
        <fullName evidence="1">Serine aminopeptidase S33 domain-containing protein</fullName>
    </recommendedName>
</protein>
<dbReference type="EMBL" id="AEPE02000002">
    <property type="protein sequence ID" value="EFZ37882.1"/>
    <property type="molecule type" value="Genomic_DNA"/>
</dbReference>
<feature type="domain" description="Serine aminopeptidase S33" evidence="1">
    <location>
        <begin position="96"/>
        <end position="191"/>
    </location>
</feature>
<dbReference type="Gene3D" id="3.40.50.1820">
    <property type="entry name" value="alpha/beta hydrolase"/>
    <property type="match status" value="1"/>
</dbReference>
<dbReference type="InterPro" id="IPR029058">
    <property type="entry name" value="AB_hydrolase_fold"/>
</dbReference>
<dbReference type="PANTHER" id="PTHR43358:SF4">
    <property type="entry name" value="ALPHA_BETA HYDROLASE FOLD-1 DOMAIN-CONTAINING PROTEIN"/>
    <property type="match status" value="1"/>
</dbReference>
<dbReference type="STRING" id="28134.SAMN05444288_0606"/>
<name>E7RMA1_9BACT</name>